<feature type="compositionally biased region" description="Basic and acidic residues" evidence="1">
    <location>
        <begin position="85"/>
        <end position="102"/>
    </location>
</feature>
<comment type="caution">
    <text evidence="2">The sequence shown here is derived from an EMBL/GenBank/DDBJ whole genome shotgun (WGS) entry which is preliminary data.</text>
</comment>
<dbReference type="Proteomes" id="UP000619838">
    <property type="component" value="Unassembled WGS sequence"/>
</dbReference>
<reference evidence="2 3" key="1">
    <citation type="journal article" date="2020" name="Microorganisms">
        <title>Simultaneous Genome Sequencing of Prosthecochloris ethylica and Desulfuromonas acetoxidans within a Syntrophic Mixture Reveals Unique Pili and Protein Interactions.</title>
        <authorList>
            <person name="Kyndt J.A."/>
            <person name="Van Beeumen J.J."/>
            <person name="Meyer T.E."/>
        </authorList>
    </citation>
    <scope>NUCLEOTIDE SEQUENCE [LARGE SCALE GENOMIC DNA]</scope>
    <source>
        <strain evidence="2 3">N3</strain>
    </source>
</reference>
<feature type="region of interest" description="Disordered" evidence="1">
    <location>
        <begin position="69"/>
        <end position="170"/>
    </location>
</feature>
<feature type="compositionally biased region" description="Acidic residues" evidence="1">
    <location>
        <begin position="156"/>
        <end position="170"/>
    </location>
</feature>
<evidence type="ECO:0000256" key="1">
    <source>
        <dbReference type="SAM" id="MobiDB-lite"/>
    </source>
</evidence>
<dbReference type="EMBL" id="JADGII010000002">
    <property type="protein sequence ID" value="MBF0635821.1"/>
    <property type="molecule type" value="Genomic_DNA"/>
</dbReference>
<keyword evidence="3" id="KW-1185">Reference proteome</keyword>
<accession>A0ABR9XP71</accession>
<protein>
    <submittedName>
        <fullName evidence="2">Uncharacterized protein</fullName>
    </submittedName>
</protein>
<sequence length="170" mass="18822">MTTFLLVIILLLLIAIIVMIVTGWPGRERAGIEQAVAELRREMAEYRGDSIRLMQAIRTEVEDAVEESLARNMPPVRQSPAVARRLADTKGRNGAEQHETRQARRQQVPAEQLALFADDGGGKENAQPVKQPSDDHPEGTGSGDSASEEMERIDVIIDDIPDIDDIQDLK</sequence>
<name>A0ABR9XP71_9CHLB</name>
<dbReference type="RefSeq" id="WP_175187154.1">
    <property type="nucleotide sequence ID" value="NZ_JABVZQ010000004.1"/>
</dbReference>
<evidence type="ECO:0000313" key="2">
    <source>
        <dbReference type="EMBL" id="MBF0635821.1"/>
    </source>
</evidence>
<evidence type="ECO:0000313" key="3">
    <source>
        <dbReference type="Proteomes" id="UP000619838"/>
    </source>
</evidence>
<gene>
    <name evidence="2" type="ORF">INT08_01310</name>
</gene>
<proteinExistence type="predicted"/>
<organism evidence="2 3">
    <name type="scientific">Prosthecochloris ethylica</name>
    <dbReference type="NCBI Taxonomy" id="2743976"/>
    <lineage>
        <taxon>Bacteria</taxon>
        <taxon>Pseudomonadati</taxon>
        <taxon>Chlorobiota</taxon>
        <taxon>Chlorobiia</taxon>
        <taxon>Chlorobiales</taxon>
        <taxon>Chlorobiaceae</taxon>
        <taxon>Prosthecochloris</taxon>
    </lineage>
</organism>